<comment type="pathway">
    <text evidence="7">Glycan metabolism; cellulose degradation.</text>
</comment>
<evidence type="ECO:0000256" key="1">
    <source>
        <dbReference type="ARBA" id="ARBA00000448"/>
    </source>
</evidence>
<dbReference type="InterPro" id="IPR036962">
    <property type="entry name" value="Glyco_hydro_3_N_sf"/>
</dbReference>
<dbReference type="UniPathway" id="UPA00696"/>
<keyword evidence="5 7" id="KW-0119">Carbohydrate metabolism</keyword>
<dbReference type="InterPro" id="IPR026891">
    <property type="entry name" value="Fn3-like"/>
</dbReference>
<dbReference type="Pfam" id="PF01915">
    <property type="entry name" value="Glyco_hydro_3_C"/>
    <property type="match status" value="1"/>
</dbReference>
<sequence>MASNPGSCLSPIGPHSTMSPIAIQDEPVIATITNKLKSIGLARQDTSTQRDHDALLRSLSLPEKVFLLSGSSFTATNGLPAHGLYKAKVSDAQTDVRGGTIFNAPTAAVFPNATALASTWDLDLIQQVGVALAGEMVTKDVDVLMAPTLNLHRDPRGGRNQESYGEDPFLAGKCGSALVRGIQSKGRQATLKHLVCNDSETSRREYDVQVDERVLREVYLRPFEIAVKESDPSSIMAAYNNVNGHNASAYSHVLTDIVRDEWKYDGLIMSDWFGTYDGLASLQAGMDLEMPFPATRGPKLIGAIKSGQIPESALDTSVKRMIRFLERAGTSKDRRDERLSGTDQECCDLIRKAAAEAVILLKNDGGVLPLDSQQTKNIAVIGSLATDRVISHLISPSYMTTPLQGIQSLVASSSSASGCKVNHAHGPQTHRLVPCLDHRYTSDIAFNLWNQGDRTNRDAQPVHTEHRKEAIETFLMRKVPGLNEDFEIEMVAEINVPVAGEYEFGIISASNAKVYVDEQEVFDFIPDGVVDIQRFLFHQHTFEQRHRHRFDKAGRYTLKCVSQSQKQVGPEPVATGLFFGMVECATREERIREAVKLATESDVAIVFVGTTSEWEMEGVDRESLELPSGQADLVRAIVEAKGGDKVVVVNQSGAAVDLACADGAAAILHAHFAGQEAGNAIADVLFGHATPSGKTTYTWPRTLSDSPSYGNFPCNEESLKLDYAEGLFMGWKGYERDGWAEPAFAFGHGLSYTTFDYSNIRVGGSIDSHSSEVTVQIDITNTGSHQGRETVQVYISGPSNSSVERPAKSLEGFSKTRLLQPGEKETVTIRLSRRSFAYWSKQQESWVVEKGVYGVQVGKSSRIVVASAEVVVEGSQRWVGL</sequence>
<dbReference type="Pfam" id="PF14310">
    <property type="entry name" value="Fn3-like"/>
    <property type="match status" value="1"/>
</dbReference>
<gene>
    <name evidence="9" type="ORF">FFLO_02665</name>
</gene>
<dbReference type="OrthoDB" id="47059at2759"/>
<dbReference type="PROSITE" id="PS00775">
    <property type="entry name" value="GLYCOSYL_HYDROL_F3"/>
    <property type="match status" value="1"/>
</dbReference>
<dbReference type="SMART" id="SM01217">
    <property type="entry name" value="Fn3_like"/>
    <property type="match status" value="1"/>
</dbReference>
<keyword evidence="4 7" id="KW-0378">Hydrolase</keyword>
<dbReference type="EC" id="3.2.1.21" evidence="3 7"/>
<dbReference type="GO" id="GO:0008422">
    <property type="term" value="F:beta-glucosidase activity"/>
    <property type="evidence" value="ECO:0007669"/>
    <property type="project" value="UniProtKB-EC"/>
</dbReference>
<dbReference type="Gene3D" id="2.60.120.260">
    <property type="entry name" value="Galactose-binding domain-like"/>
    <property type="match status" value="1"/>
</dbReference>
<dbReference type="PRINTS" id="PR00133">
    <property type="entry name" value="GLHYDRLASE3"/>
</dbReference>
<dbReference type="InterPro" id="IPR001764">
    <property type="entry name" value="Glyco_hydro_3_N"/>
</dbReference>
<dbReference type="AlphaFoldDB" id="A0A8K0JMK1"/>
<comment type="caution">
    <text evidence="9">The sequence shown here is derived from an EMBL/GenBank/DDBJ whole genome shotgun (WGS) entry which is preliminary data.</text>
</comment>
<dbReference type="SUPFAM" id="SSF52279">
    <property type="entry name" value="Beta-D-glucan exohydrolase, C-terminal domain"/>
    <property type="match status" value="1"/>
</dbReference>
<dbReference type="Pfam" id="PF00933">
    <property type="entry name" value="Glyco_hydro_3"/>
    <property type="match status" value="1"/>
</dbReference>
<feature type="domain" description="Fibronectin type III-like" evidence="8">
    <location>
        <begin position="789"/>
        <end position="861"/>
    </location>
</feature>
<dbReference type="Proteomes" id="UP000812966">
    <property type="component" value="Unassembled WGS sequence"/>
</dbReference>
<dbReference type="InterPro" id="IPR017853">
    <property type="entry name" value="GH"/>
</dbReference>
<evidence type="ECO:0000256" key="7">
    <source>
        <dbReference type="RuleBase" id="RU361161"/>
    </source>
</evidence>
<dbReference type="SUPFAM" id="SSF51445">
    <property type="entry name" value="(Trans)glycosidases"/>
    <property type="match status" value="1"/>
</dbReference>
<reference evidence="9" key="1">
    <citation type="submission" date="2020-04" db="EMBL/GenBank/DDBJ databases">
        <title>Analysis of mating type loci in Filobasidium floriforme.</title>
        <authorList>
            <person name="Nowrousian M."/>
        </authorList>
    </citation>
    <scope>NUCLEOTIDE SEQUENCE</scope>
    <source>
        <strain evidence="9">CBS 6242</strain>
    </source>
</reference>
<dbReference type="InterPro" id="IPR050288">
    <property type="entry name" value="Cellulose_deg_GH3"/>
</dbReference>
<evidence type="ECO:0000256" key="3">
    <source>
        <dbReference type="ARBA" id="ARBA00012744"/>
    </source>
</evidence>
<dbReference type="InterPro" id="IPR036881">
    <property type="entry name" value="Glyco_hydro_3_C_sf"/>
</dbReference>
<dbReference type="InterPro" id="IPR019800">
    <property type="entry name" value="Glyco_hydro_3_AS"/>
</dbReference>
<comment type="similarity">
    <text evidence="2 7">Belongs to the glycosyl hydrolase 3 family.</text>
</comment>
<dbReference type="EMBL" id="JABELV010000043">
    <property type="protein sequence ID" value="KAG7561936.1"/>
    <property type="molecule type" value="Genomic_DNA"/>
</dbReference>
<dbReference type="PANTHER" id="PTHR42715:SF10">
    <property type="entry name" value="BETA-GLUCOSIDASE"/>
    <property type="match status" value="1"/>
</dbReference>
<evidence type="ECO:0000256" key="6">
    <source>
        <dbReference type="ARBA" id="ARBA00023295"/>
    </source>
</evidence>
<proteinExistence type="inferred from homology"/>
<dbReference type="InterPro" id="IPR013783">
    <property type="entry name" value="Ig-like_fold"/>
</dbReference>
<dbReference type="PANTHER" id="PTHR42715">
    <property type="entry name" value="BETA-GLUCOSIDASE"/>
    <property type="match status" value="1"/>
</dbReference>
<evidence type="ECO:0000256" key="5">
    <source>
        <dbReference type="ARBA" id="ARBA00023277"/>
    </source>
</evidence>
<dbReference type="GO" id="GO:0030245">
    <property type="term" value="P:cellulose catabolic process"/>
    <property type="evidence" value="ECO:0007669"/>
    <property type="project" value="UniProtKB-UniPathway"/>
</dbReference>
<dbReference type="Gene3D" id="3.20.20.300">
    <property type="entry name" value="Glycoside hydrolase, family 3, N-terminal domain"/>
    <property type="match status" value="1"/>
</dbReference>
<keyword evidence="10" id="KW-1185">Reference proteome</keyword>
<protein>
    <recommendedName>
        <fullName evidence="3 7">beta-glucosidase</fullName>
        <ecNumber evidence="3 7">3.2.1.21</ecNumber>
    </recommendedName>
</protein>
<evidence type="ECO:0000313" key="10">
    <source>
        <dbReference type="Proteomes" id="UP000812966"/>
    </source>
</evidence>
<evidence type="ECO:0000313" key="9">
    <source>
        <dbReference type="EMBL" id="KAG7561936.1"/>
    </source>
</evidence>
<dbReference type="Gene3D" id="2.60.40.10">
    <property type="entry name" value="Immunoglobulins"/>
    <property type="match status" value="1"/>
</dbReference>
<evidence type="ECO:0000259" key="8">
    <source>
        <dbReference type="SMART" id="SM01217"/>
    </source>
</evidence>
<dbReference type="InterPro" id="IPR002772">
    <property type="entry name" value="Glyco_hydro_3_C"/>
</dbReference>
<dbReference type="FunFam" id="2.60.40.10:FF:000495">
    <property type="entry name" value="Periplasmic beta-glucosidase"/>
    <property type="match status" value="1"/>
</dbReference>
<comment type="catalytic activity">
    <reaction evidence="1 7">
        <text>Hydrolysis of terminal, non-reducing beta-D-glucosyl residues with release of beta-D-glucose.</text>
        <dbReference type="EC" id="3.2.1.21"/>
    </reaction>
</comment>
<keyword evidence="7" id="KW-0624">Polysaccharide degradation</keyword>
<keyword evidence="6 7" id="KW-0326">Glycosidase</keyword>
<dbReference type="Gene3D" id="3.40.50.1700">
    <property type="entry name" value="Glycoside hydrolase family 3 C-terminal domain"/>
    <property type="match status" value="1"/>
</dbReference>
<organism evidence="9 10">
    <name type="scientific">Filobasidium floriforme</name>
    <dbReference type="NCBI Taxonomy" id="5210"/>
    <lineage>
        <taxon>Eukaryota</taxon>
        <taxon>Fungi</taxon>
        <taxon>Dikarya</taxon>
        <taxon>Basidiomycota</taxon>
        <taxon>Agaricomycotina</taxon>
        <taxon>Tremellomycetes</taxon>
        <taxon>Filobasidiales</taxon>
        <taxon>Filobasidiaceae</taxon>
        <taxon>Filobasidium</taxon>
    </lineage>
</organism>
<name>A0A8K0JMK1_9TREE</name>
<accession>A0A8K0JMK1</accession>
<evidence type="ECO:0000256" key="2">
    <source>
        <dbReference type="ARBA" id="ARBA00005336"/>
    </source>
</evidence>
<evidence type="ECO:0000256" key="4">
    <source>
        <dbReference type="ARBA" id="ARBA00022801"/>
    </source>
</evidence>